<protein>
    <submittedName>
        <fullName evidence="3">Molybdopterin cofactor-binding domain-containing protein</fullName>
    </submittedName>
</protein>
<evidence type="ECO:0000259" key="2">
    <source>
        <dbReference type="SMART" id="SM01008"/>
    </source>
</evidence>
<organism evidence="3 4">
    <name type="scientific">Arcicella lustrica</name>
    <dbReference type="NCBI Taxonomy" id="2984196"/>
    <lineage>
        <taxon>Bacteria</taxon>
        <taxon>Pseudomonadati</taxon>
        <taxon>Bacteroidota</taxon>
        <taxon>Cytophagia</taxon>
        <taxon>Cytophagales</taxon>
        <taxon>Flectobacillaceae</taxon>
        <taxon>Arcicella</taxon>
    </lineage>
</organism>
<proteinExistence type="predicted"/>
<accession>A0ABU5SLR6</accession>
<dbReference type="Pfam" id="PF02738">
    <property type="entry name" value="MoCoBD_1"/>
    <property type="match status" value="1"/>
</dbReference>
<dbReference type="InterPro" id="IPR019546">
    <property type="entry name" value="TAT_signal_bac_arc"/>
</dbReference>
<dbReference type="PROSITE" id="PS51318">
    <property type="entry name" value="TAT"/>
    <property type="match status" value="1"/>
</dbReference>
<keyword evidence="1" id="KW-0732">Signal</keyword>
<comment type="caution">
    <text evidence="3">The sequence shown here is derived from an EMBL/GenBank/DDBJ whole genome shotgun (WGS) entry which is preliminary data.</text>
</comment>
<dbReference type="RefSeq" id="WP_323259727.1">
    <property type="nucleotide sequence ID" value="NZ_JAYGIM010000011.1"/>
</dbReference>
<dbReference type="Pfam" id="PF20256">
    <property type="entry name" value="MoCoBD_2"/>
    <property type="match status" value="2"/>
</dbReference>
<dbReference type="InterPro" id="IPR006311">
    <property type="entry name" value="TAT_signal"/>
</dbReference>
<name>A0ABU5SLR6_9BACT</name>
<evidence type="ECO:0000313" key="4">
    <source>
        <dbReference type="Proteomes" id="UP001302222"/>
    </source>
</evidence>
<dbReference type="InterPro" id="IPR000674">
    <property type="entry name" value="Ald_Oxase/Xan_DH_a/b"/>
</dbReference>
<dbReference type="EMBL" id="JAYGIM010000011">
    <property type="protein sequence ID" value="MEA5427899.1"/>
    <property type="molecule type" value="Genomic_DNA"/>
</dbReference>
<dbReference type="PIRSF" id="PIRSF036389">
    <property type="entry name" value="IOR_B"/>
    <property type="match status" value="1"/>
</dbReference>
<dbReference type="InterPro" id="IPR012368">
    <property type="entry name" value="OxRdtase_Mopterin-bd_su_IorB"/>
</dbReference>
<dbReference type="InterPro" id="IPR046867">
    <property type="entry name" value="AldOxase/xan_DH_MoCoBD2"/>
</dbReference>
<dbReference type="SMART" id="SM01008">
    <property type="entry name" value="Ald_Xan_dh_C"/>
    <property type="match status" value="1"/>
</dbReference>
<evidence type="ECO:0000313" key="3">
    <source>
        <dbReference type="EMBL" id="MEA5427899.1"/>
    </source>
</evidence>
<feature type="signal peptide" evidence="1">
    <location>
        <begin position="1"/>
        <end position="31"/>
    </location>
</feature>
<gene>
    <name evidence="3" type="ORF">VB798_15005</name>
</gene>
<dbReference type="Gene3D" id="3.90.1170.50">
    <property type="entry name" value="Aldehyde oxidase/xanthine dehydrogenase, a/b hammerhead"/>
    <property type="match status" value="1"/>
</dbReference>
<dbReference type="InterPro" id="IPR037165">
    <property type="entry name" value="AldOxase/xan_DH_Mopterin-bd_sf"/>
</dbReference>
<dbReference type="Gene3D" id="3.30.365.10">
    <property type="entry name" value="Aldehyde oxidase/xanthine dehydrogenase, molybdopterin binding domain"/>
    <property type="match status" value="4"/>
</dbReference>
<reference evidence="3 4" key="1">
    <citation type="submission" date="2023-12" db="EMBL/GenBank/DDBJ databases">
        <title>Novel species of the genus Arcicella isolated from rivers.</title>
        <authorList>
            <person name="Lu H."/>
        </authorList>
    </citation>
    <scope>NUCLEOTIDE SEQUENCE [LARGE SCALE GENOMIC DNA]</scope>
    <source>
        <strain evidence="3 4">DC25W</strain>
    </source>
</reference>
<dbReference type="NCBIfam" id="TIGR01409">
    <property type="entry name" value="TAT_signal_seq"/>
    <property type="match status" value="1"/>
</dbReference>
<sequence length="721" mass="79276">MSTKNVNRRDFLRYTGLSGAAFILGISNANAAVETLHATSLPNVPFNFTPYIIIEQSGKITLFNSKPEIGQGTFQSIPALIAEELELSPEQYTVKQTGGEKKFGDAQFAGGSFSVRSSYFDMRKAGASAREMLISAASQQWNVPVSECYAKQGKVFHKPSGKSLSYGELVETASKLEVPKNPTLKDAKDFNILGKSIKRQDVPLKVSGKAVFGIDAEIPNMVYASVEHCSVFGAKLKDFDKTATIKVAGVEQVLEVERVFGVYKATGVAVIAKNYWAALKGRKALKVNWDYQGKETFNSQEYTKSLHELAKNEGVIDANIGDFDKSFGESAKKIEAFYETPFVSHSPMEAMNCTAHWKEDNTLEIWTSTQVPSDVMRDLPTRFGLKEEAVTLHTGFSGGGFGRRLAIDFIIEAVNLTKVLKKPVKMIWTREDDTQIGPFRPPTFSAFKGAISEDGKLVAFQHKVISPTIMSFLTPNNDKTKLDGTMTEGISHQKYEIPNMKNLFVYSDIHIPMFWWRSVTSSTLAFSHECFIDELAHAAGKDPMDFRLEMLTKESDTKRVLNKLKEVSKWDTPLPKGKGRGVAQWEFFAGLGGQVIEVTKLSNNAVKIDKVYAVIDLGTVVNPDTVKAQVEGAVVMGITAAIKNGITFADGKVEQSNFHDNPVLRISEVPQIEVHILAEGGKDIKGVGEPGLPPVAPALANAIFSATGIRVRKMPFDIDNL</sequence>
<dbReference type="SUPFAM" id="SSF56003">
    <property type="entry name" value="Molybdenum cofactor-binding domain"/>
    <property type="match status" value="2"/>
</dbReference>
<dbReference type="PANTHER" id="PTHR47495:SF2">
    <property type="entry name" value="ALDEHYDE DEHYDROGENASE"/>
    <property type="match status" value="1"/>
</dbReference>
<feature type="domain" description="Aldehyde oxidase/xanthine dehydrogenase a/b hammerhead" evidence="2">
    <location>
        <begin position="207"/>
        <end position="293"/>
    </location>
</feature>
<keyword evidence="4" id="KW-1185">Reference proteome</keyword>
<dbReference type="PANTHER" id="PTHR47495">
    <property type="entry name" value="ALDEHYDE DEHYDROGENASE"/>
    <property type="match status" value="1"/>
</dbReference>
<dbReference type="InterPro" id="IPR052516">
    <property type="entry name" value="N-heterocyclic_Hydroxylase"/>
</dbReference>
<dbReference type="Proteomes" id="UP001302222">
    <property type="component" value="Unassembled WGS sequence"/>
</dbReference>
<evidence type="ECO:0000256" key="1">
    <source>
        <dbReference type="SAM" id="SignalP"/>
    </source>
</evidence>
<feature type="chain" id="PRO_5046433672" evidence="1">
    <location>
        <begin position="32"/>
        <end position="721"/>
    </location>
</feature>
<dbReference type="InterPro" id="IPR008274">
    <property type="entry name" value="AldOxase/xan_DH_MoCoBD1"/>
</dbReference>